<proteinExistence type="predicted"/>
<dbReference type="Gramene" id="CDF34018">
    <property type="protein sequence ID" value="CDF34018"/>
    <property type="gene ID" value="CHC_T00002713001"/>
</dbReference>
<dbReference type="KEGG" id="ccp:CHC_T00002713001"/>
<evidence type="ECO:0000313" key="1">
    <source>
        <dbReference type="EMBL" id="CDF34018.1"/>
    </source>
</evidence>
<dbReference type="RefSeq" id="XP_005713837.1">
    <property type="nucleotide sequence ID" value="XM_005713780.1"/>
</dbReference>
<gene>
    <name evidence="1" type="ORF">CHC_T00002713001</name>
</gene>
<reference evidence="2" key="1">
    <citation type="journal article" date="2013" name="Proc. Natl. Acad. Sci. U.S.A.">
        <title>Genome structure and metabolic features in the red seaweed Chondrus crispus shed light on evolution of the Archaeplastida.</title>
        <authorList>
            <person name="Collen J."/>
            <person name="Porcel B."/>
            <person name="Carre W."/>
            <person name="Ball S.G."/>
            <person name="Chaparro C."/>
            <person name="Tonon T."/>
            <person name="Barbeyron T."/>
            <person name="Michel G."/>
            <person name="Noel B."/>
            <person name="Valentin K."/>
            <person name="Elias M."/>
            <person name="Artiguenave F."/>
            <person name="Arun A."/>
            <person name="Aury J.M."/>
            <person name="Barbosa-Neto J.F."/>
            <person name="Bothwell J.H."/>
            <person name="Bouget F.Y."/>
            <person name="Brillet L."/>
            <person name="Cabello-Hurtado F."/>
            <person name="Capella-Gutierrez S."/>
            <person name="Charrier B."/>
            <person name="Cladiere L."/>
            <person name="Cock J.M."/>
            <person name="Coelho S.M."/>
            <person name="Colleoni C."/>
            <person name="Czjzek M."/>
            <person name="Da Silva C."/>
            <person name="Delage L."/>
            <person name="Denoeud F."/>
            <person name="Deschamps P."/>
            <person name="Dittami S.M."/>
            <person name="Gabaldon T."/>
            <person name="Gachon C.M."/>
            <person name="Groisillier A."/>
            <person name="Herve C."/>
            <person name="Jabbari K."/>
            <person name="Katinka M."/>
            <person name="Kloareg B."/>
            <person name="Kowalczyk N."/>
            <person name="Labadie K."/>
            <person name="Leblanc C."/>
            <person name="Lopez P.J."/>
            <person name="McLachlan D.H."/>
            <person name="Meslet-Cladiere L."/>
            <person name="Moustafa A."/>
            <person name="Nehr Z."/>
            <person name="Nyvall Collen P."/>
            <person name="Panaud O."/>
            <person name="Partensky F."/>
            <person name="Poulain J."/>
            <person name="Rensing S.A."/>
            <person name="Rousvoal S."/>
            <person name="Samson G."/>
            <person name="Symeonidi A."/>
            <person name="Weissenbach J."/>
            <person name="Zambounis A."/>
            <person name="Wincker P."/>
            <person name="Boyen C."/>
        </authorList>
    </citation>
    <scope>NUCLEOTIDE SEQUENCE [LARGE SCALE GENOMIC DNA]</scope>
    <source>
        <strain evidence="2">cv. Stackhouse</strain>
    </source>
</reference>
<name>R7Q8A8_CHOCR</name>
<accession>R7Q8A8</accession>
<organism evidence="1 2">
    <name type="scientific">Chondrus crispus</name>
    <name type="common">Carrageen Irish moss</name>
    <name type="synonym">Polymorpha crispa</name>
    <dbReference type="NCBI Taxonomy" id="2769"/>
    <lineage>
        <taxon>Eukaryota</taxon>
        <taxon>Rhodophyta</taxon>
        <taxon>Florideophyceae</taxon>
        <taxon>Rhodymeniophycidae</taxon>
        <taxon>Gigartinales</taxon>
        <taxon>Gigartinaceae</taxon>
        <taxon>Chondrus</taxon>
    </lineage>
</organism>
<dbReference type="AlphaFoldDB" id="R7Q8A8"/>
<dbReference type="GeneID" id="17321556"/>
<keyword evidence="2" id="KW-1185">Reference proteome</keyword>
<dbReference type="EMBL" id="HG001668">
    <property type="protein sequence ID" value="CDF34018.1"/>
    <property type="molecule type" value="Genomic_DNA"/>
</dbReference>
<dbReference type="Proteomes" id="UP000012073">
    <property type="component" value="Unassembled WGS sequence"/>
</dbReference>
<sequence>MAASKVLYEVTQQHWRVSRRTRPTLLPLLRTPARFIPLSHKQVLCLVLSSKLHFVPQQPVTPSKKLVTKPLAKLDVHQPVPSWSTAHTLCPRVVSALGRTSGSSTLRNISPPTLRRIKSGTQNVASTTSHKLTRDELIVFHDLRGKAHAVRAAR</sequence>
<protein>
    <submittedName>
        <fullName evidence="1">Uncharacterized protein</fullName>
    </submittedName>
</protein>
<evidence type="ECO:0000313" key="2">
    <source>
        <dbReference type="Proteomes" id="UP000012073"/>
    </source>
</evidence>